<protein>
    <submittedName>
        <fullName evidence="1">Uncharacterized protein</fullName>
    </submittedName>
</protein>
<keyword evidence="2" id="KW-1185">Reference proteome</keyword>
<accession>A0ABP0VT47</accession>
<gene>
    <name evidence="1" type="ORF">CSSPJE1EN1_LOCUS3142</name>
</gene>
<evidence type="ECO:0000313" key="1">
    <source>
        <dbReference type="EMBL" id="CAK9257664.1"/>
    </source>
</evidence>
<dbReference type="EMBL" id="OZ020105">
    <property type="protein sequence ID" value="CAK9257664.1"/>
    <property type="molecule type" value="Genomic_DNA"/>
</dbReference>
<organism evidence="1 2">
    <name type="scientific">Sphagnum jensenii</name>
    <dbReference type="NCBI Taxonomy" id="128206"/>
    <lineage>
        <taxon>Eukaryota</taxon>
        <taxon>Viridiplantae</taxon>
        <taxon>Streptophyta</taxon>
        <taxon>Embryophyta</taxon>
        <taxon>Bryophyta</taxon>
        <taxon>Sphagnophytina</taxon>
        <taxon>Sphagnopsida</taxon>
        <taxon>Sphagnales</taxon>
        <taxon>Sphagnaceae</taxon>
        <taxon>Sphagnum</taxon>
    </lineage>
</organism>
<dbReference type="Proteomes" id="UP001497444">
    <property type="component" value="Chromosome 10"/>
</dbReference>
<proteinExistence type="predicted"/>
<reference evidence="1" key="1">
    <citation type="submission" date="2024-02" db="EMBL/GenBank/DDBJ databases">
        <authorList>
            <consortium name="ELIXIR-Norway"/>
            <consortium name="Elixir Norway"/>
        </authorList>
    </citation>
    <scope>NUCLEOTIDE SEQUENCE</scope>
</reference>
<evidence type="ECO:0000313" key="2">
    <source>
        <dbReference type="Proteomes" id="UP001497444"/>
    </source>
</evidence>
<sequence>MQCPNCRQVEDGEWLYANGCCRYYEEEAIHCNFLYAQDVDQSYQPGVWWLQESIPVFYSEAQAAIHVPMYPQQQFNYLHHHCHPQLSLSFENIEWVPGGGDRFSYSIDVILTVCLGEHGNMRSATYIHPILHSTRRVQFL</sequence>
<name>A0ABP0VT47_9BRYO</name>